<dbReference type="PROSITE" id="PS51643">
    <property type="entry name" value="HD_CAS3"/>
    <property type="match status" value="1"/>
</dbReference>
<keyword evidence="13" id="KW-1185">Reference proteome</keyword>
<dbReference type="GO" id="GO:0004518">
    <property type="term" value="F:nuclease activity"/>
    <property type="evidence" value="ECO:0007669"/>
    <property type="project" value="UniProtKB-KW"/>
</dbReference>
<dbReference type="InterPro" id="IPR027417">
    <property type="entry name" value="P-loop_NTPase"/>
</dbReference>
<accession>A0A7Y4LAU7</accession>
<dbReference type="CDD" id="cd09641">
    <property type="entry name" value="Cas3''_I"/>
    <property type="match status" value="1"/>
</dbReference>
<evidence type="ECO:0000256" key="1">
    <source>
        <dbReference type="ARBA" id="ARBA00006847"/>
    </source>
</evidence>
<evidence type="ECO:0000256" key="5">
    <source>
        <dbReference type="ARBA" id="ARBA00022741"/>
    </source>
</evidence>
<organism evidence="12 13">
    <name type="scientific">Pelistega europaea</name>
    <dbReference type="NCBI Taxonomy" id="106147"/>
    <lineage>
        <taxon>Bacteria</taxon>
        <taxon>Pseudomonadati</taxon>
        <taxon>Pseudomonadota</taxon>
        <taxon>Betaproteobacteria</taxon>
        <taxon>Burkholderiales</taxon>
        <taxon>Alcaligenaceae</taxon>
        <taxon>Pelistega</taxon>
    </lineage>
</organism>
<dbReference type="EMBL" id="JABGBO010000003">
    <property type="protein sequence ID" value="NOL49116.1"/>
    <property type="molecule type" value="Genomic_DNA"/>
</dbReference>
<evidence type="ECO:0000259" key="11">
    <source>
        <dbReference type="PROSITE" id="PS51643"/>
    </source>
</evidence>
<keyword evidence="4" id="KW-0479">Metal-binding</keyword>
<dbReference type="InterPro" id="IPR054712">
    <property type="entry name" value="Cas3-like_dom"/>
</dbReference>
<dbReference type="Pfam" id="PF22590">
    <property type="entry name" value="Cas3-like_C_2"/>
    <property type="match status" value="1"/>
</dbReference>
<dbReference type="PROSITE" id="PS51192">
    <property type="entry name" value="HELICASE_ATP_BIND_1"/>
    <property type="match status" value="1"/>
</dbReference>
<evidence type="ECO:0000256" key="4">
    <source>
        <dbReference type="ARBA" id="ARBA00022723"/>
    </source>
</evidence>
<dbReference type="InterPro" id="IPR014001">
    <property type="entry name" value="Helicase_ATP-bd"/>
</dbReference>
<keyword evidence="7" id="KW-0347">Helicase</keyword>
<dbReference type="NCBIfam" id="TIGR01596">
    <property type="entry name" value="cas3_HD"/>
    <property type="match status" value="1"/>
</dbReference>
<protein>
    <submittedName>
        <fullName evidence="12">CRISPR-associated helicase Cas3</fullName>
    </submittedName>
</protein>
<dbReference type="GO" id="GO:0046872">
    <property type="term" value="F:metal ion binding"/>
    <property type="evidence" value="ECO:0007669"/>
    <property type="project" value="UniProtKB-KW"/>
</dbReference>
<dbReference type="Gene3D" id="1.10.3210.30">
    <property type="match status" value="1"/>
</dbReference>
<dbReference type="InterPro" id="IPR006674">
    <property type="entry name" value="HD_domain"/>
</dbReference>
<keyword evidence="5" id="KW-0547">Nucleotide-binding</keyword>
<reference evidence="12 13" key="1">
    <citation type="submission" date="2020-05" db="EMBL/GenBank/DDBJ databases">
        <authorList>
            <person name="Niu N."/>
        </authorList>
    </citation>
    <scope>NUCLEOTIDE SEQUENCE [LARGE SCALE GENOMIC DNA]</scope>
    <source>
        <strain evidence="12 13">LMG10982</strain>
    </source>
</reference>
<dbReference type="PANTHER" id="PTHR47963">
    <property type="entry name" value="DEAD-BOX ATP-DEPENDENT RNA HELICASE 47, MITOCHONDRIAL"/>
    <property type="match status" value="1"/>
</dbReference>
<evidence type="ECO:0000256" key="9">
    <source>
        <dbReference type="ARBA" id="ARBA00023118"/>
    </source>
</evidence>
<dbReference type="Proteomes" id="UP000541421">
    <property type="component" value="Unassembled WGS sequence"/>
</dbReference>
<name>A0A7Y4LAU7_9BURK</name>
<dbReference type="SUPFAM" id="SSF52540">
    <property type="entry name" value="P-loop containing nucleoside triphosphate hydrolases"/>
    <property type="match status" value="1"/>
</dbReference>
<keyword evidence="6" id="KW-0378">Hydrolase</keyword>
<evidence type="ECO:0000313" key="12">
    <source>
        <dbReference type="EMBL" id="NOL49116.1"/>
    </source>
</evidence>
<evidence type="ECO:0000313" key="13">
    <source>
        <dbReference type="Proteomes" id="UP000541421"/>
    </source>
</evidence>
<dbReference type="Gene3D" id="3.40.50.300">
    <property type="entry name" value="P-loop containing nucleotide triphosphate hydrolases"/>
    <property type="match status" value="2"/>
</dbReference>
<evidence type="ECO:0000256" key="8">
    <source>
        <dbReference type="ARBA" id="ARBA00022840"/>
    </source>
</evidence>
<evidence type="ECO:0000256" key="3">
    <source>
        <dbReference type="ARBA" id="ARBA00022722"/>
    </source>
</evidence>
<evidence type="ECO:0000256" key="2">
    <source>
        <dbReference type="ARBA" id="ARBA00009046"/>
    </source>
</evidence>
<dbReference type="InterPro" id="IPR006483">
    <property type="entry name" value="CRISPR-assoc_Cas3_HD"/>
</dbReference>
<dbReference type="SMART" id="SM00487">
    <property type="entry name" value="DEXDc"/>
    <property type="match status" value="1"/>
</dbReference>
<dbReference type="GO" id="GO:0051607">
    <property type="term" value="P:defense response to virus"/>
    <property type="evidence" value="ECO:0007669"/>
    <property type="project" value="UniProtKB-KW"/>
</dbReference>
<dbReference type="GO" id="GO:0003724">
    <property type="term" value="F:RNA helicase activity"/>
    <property type="evidence" value="ECO:0007669"/>
    <property type="project" value="TreeGrafter"/>
</dbReference>
<evidence type="ECO:0000259" key="10">
    <source>
        <dbReference type="PROSITE" id="PS51192"/>
    </source>
</evidence>
<dbReference type="InterPro" id="IPR006474">
    <property type="entry name" value="Helicase_Cas3_CRISPR-ass_core"/>
</dbReference>
<dbReference type="Pfam" id="PF00270">
    <property type="entry name" value="DEAD"/>
    <property type="match status" value="1"/>
</dbReference>
<feature type="domain" description="HD Cas3-type" evidence="11">
    <location>
        <begin position="9"/>
        <end position="188"/>
    </location>
</feature>
<keyword evidence="8" id="KW-0067">ATP-binding</keyword>
<keyword evidence="3" id="KW-0540">Nuclease</keyword>
<dbReference type="GO" id="GO:0016787">
    <property type="term" value="F:hydrolase activity"/>
    <property type="evidence" value="ECO:0007669"/>
    <property type="project" value="UniProtKB-KW"/>
</dbReference>
<dbReference type="PANTHER" id="PTHR47963:SF9">
    <property type="entry name" value="CRISPR-ASSOCIATED ENDONUCLEASE_HELICASE CAS3"/>
    <property type="match status" value="1"/>
</dbReference>
<evidence type="ECO:0000256" key="7">
    <source>
        <dbReference type="ARBA" id="ARBA00022806"/>
    </source>
</evidence>
<sequence length="806" mass="90982">MAHIRYDGDKEVTHHLEDHLREVGNLAARFAGQYGAEFAKQAGFLHDLGKARLKFSQYIQKAARAEKEDAHVENEQRGRVTHSTAGAKYAVDHFDPVLGYALAYLIAGHHAGLADWQGKRPLKTRLAGAGAELQESLDSGFPIQKFLVPEESLIKEVGGLWQSSEDSRAEFHIWLRYIFSCLVDADFLDTEAFMAGYQNADEAKQHGVRPSFPSLLDLQTRYQQHMEKLKQKAVNSPLQKIRADILESCLSKAEQEASIFSLTVPTGGGKTLASLGFALKHALKFNKQRIIYAIPFTSIIEQNSEVFRRALGDEALIEHHSNLEVDEKKENSRRRVAAENWDAPLIVTTNVQLFESLFAARTSRCRKIHNIANSVIILDEAQQLPRDFQRPITDMMRVLAKKYEVTFVLCTATQPELGEARDVFDGLIQKGLDSVVEIIPDPQQLAQQLKRVEVRFPASDAEQSWEELAEEIQQKPCVLAVVNTRNHAKALFNALPDNGIKLHLSANMCATHRSEVIALVRLYLQAYHQGQLDKPLWLISTQLIEAGVDLDFPVVYRQMAGLDSIAQAAGRCNREARLPVGEVVVFRTKEKAPAGILKQGQDITEEMLKIGVLDDPLSPQAFKNYFIRLNAKGERDKHGICSDLRLKSNSDDPLEISFRTAADKFRMIDQNGVALIVPYAPLMEQQKTISSRDLDAFLSQHKEDLLSQTYPKNLSALKTKDNQRALPEPLEGWFRMLENDKHQTWIYRRLQRYTITVPEFYLKNLPANAVYERAGLLVLDAGFYDEVFGAIRLDDTYQQTPETSVI</sequence>
<dbReference type="AlphaFoldDB" id="A0A7Y4LAU7"/>
<dbReference type="GO" id="GO:0003723">
    <property type="term" value="F:RNA binding"/>
    <property type="evidence" value="ECO:0007669"/>
    <property type="project" value="TreeGrafter"/>
</dbReference>
<dbReference type="InterPro" id="IPR038257">
    <property type="entry name" value="CRISPR-assoc_Cas3_HD_sf"/>
</dbReference>
<dbReference type="InterPro" id="IPR011545">
    <property type="entry name" value="DEAD/DEAH_box_helicase_dom"/>
</dbReference>
<feature type="domain" description="Helicase ATP-binding" evidence="10">
    <location>
        <begin position="251"/>
        <end position="432"/>
    </location>
</feature>
<evidence type="ECO:0000256" key="6">
    <source>
        <dbReference type="ARBA" id="ARBA00022801"/>
    </source>
</evidence>
<proteinExistence type="inferred from homology"/>
<comment type="similarity">
    <text evidence="1">In the N-terminal section; belongs to the CRISPR-associated nuclease Cas3-HD family.</text>
</comment>
<dbReference type="GO" id="GO:0005524">
    <property type="term" value="F:ATP binding"/>
    <property type="evidence" value="ECO:0007669"/>
    <property type="project" value="UniProtKB-KW"/>
</dbReference>
<comment type="similarity">
    <text evidence="2">In the central section; belongs to the CRISPR-associated helicase Cas3 family.</text>
</comment>
<dbReference type="Pfam" id="PF01966">
    <property type="entry name" value="HD"/>
    <property type="match status" value="1"/>
</dbReference>
<gene>
    <name evidence="12" type="primary">cas3</name>
    <name evidence="12" type="ORF">HKX40_03020</name>
</gene>
<dbReference type="NCBIfam" id="TIGR01587">
    <property type="entry name" value="cas3_core"/>
    <property type="match status" value="1"/>
</dbReference>
<dbReference type="CDD" id="cd17930">
    <property type="entry name" value="DEXHc_cas3"/>
    <property type="match status" value="1"/>
</dbReference>
<dbReference type="InterPro" id="IPR050547">
    <property type="entry name" value="DEAD_box_RNA_helicases"/>
</dbReference>
<comment type="caution">
    <text evidence="12">The sequence shown here is derived from an EMBL/GenBank/DDBJ whole genome shotgun (WGS) entry which is preliminary data.</text>
</comment>
<keyword evidence="9" id="KW-0051">Antiviral defense</keyword>
<dbReference type="SUPFAM" id="SSF109604">
    <property type="entry name" value="HD-domain/PDEase-like"/>
    <property type="match status" value="1"/>
</dbReference>